<comment type="catalytic activity">
    <reaction evidence="1">
        <text>3-hydroxy-2-methylpropanoyl-CoA + H2O = 3-hydroxy-2-methylpropanoate + CoA + H(+)</text>
        <dbReference type="Rhea" id="RHEA:20888"/>
        <dbReference type="ChEBI" id="CHEBI:11805"/>
        <dbReference type="ChEBI" id="CHEBI:15377"/>
        <dbReference type="ChEBI" id="CHEBI:15378"/>
        <dbReference type="ChEBI" id="CHEBI:57287"/>
        <dbReference type="ChEBI" id="CHEBI:57340"/>
        <dbReference type="EC" id="3.1.2.4"/>
    </reaction>
</comment>
<dbReference type="GO" id="GO:0005739">
    <property type="term" value="C:mitochondrion"/>
    <property type="evidence" value="ECO:0007669"/>
    <property type="project" value="UniProtKB-SubCell"/>
</dbReference>
<comment type="subcellular location">
    <subcellularLocation>
        <location evidence="2">Mitochondrion</location>
    </subcellularLocation>
</comment>
<dbReference type="FunFam" id="3.90.226.10:FF:000026">
    <property type="entry name" value="3-hydroxyisobutyryl-CoA hydrolase, mitochondrial"/>
    <property type="match status" value="1"/>
</dbReference>
<evidence type="ECO:0000256" key="1">
    <source>
        <dbReference type="ARBA" id="ARBA00001709"/>
    </source>
</evidence>
<protein>
    <recommendedName>
        <fullName evidence="6">3-hydroxyisobutyryl-CoA hydrolase, mitochondrial</fullName>
        <ecNumber evidence="5">3.1.2.4</ecNumber>
    </recommendedName>
    <alternativeName>
        <fullName evidence="11">3-hydroxyisobutyryl-coenzyme A hydrolase</fullName>
    </alternativeName>
</protein>
<comment type="caution">
    <text evidence="13">The sequence shown here is derived from an EMBL/GenBank/DDBJ whole genome shotgun (WGS) entry which is preliminary data.</text>
</comment>
<evidence type="ECO:0000256" key="11">
    <source>
        <dbReference type="ARBA" id="ARBA00031181"/>
    </source>
</evidence>
<evidence type="ECO:0000256" key="6">
    <source>
        <dbReference type="ARBA" id="ARBA00016714"/>
    </source>
</evidence>
<dbReference type="CDD" id="cd06558">
    <property type="entry name" value="crotonase-like"/>
    <property type="match status" value="1"/>
</dbReference>
<dbReference type="Pfam" id="PF16113">
    <property type="entry name" value="ECH_2"/>
    <property type="match status" value="1"/>
</dbReference>
<sequence length="396" mass="44092">MFKVRATCEVAFRRSFSTKGDDAVLTRYKSCGVITLNRPGVHNALTLHMIRRILPTLKEWDEDRSISHIIIEGSGKKAFCSGGDVRSIAQAAAKGDALAGTFFREEYHLDHLTGTLSKPFVALIDGITMGGGVGVSVHGRYRVATENTMFAMPETAIGLFPDVGGGYFLPRLPHPGLGAFLGLTGYRLRGKDVVWAGVGTHFRSAESIEQLKEDLVNLEFPKISESSDVEKIDRVISEKLGNGTGNFQPPEPLAEHMNAIGHIFSLFDGTKPATIESILLKLSDYSKKNEACSRWANKQIELLRFMSPMSLKVTLRQLQRGSSLSFTDDFKMEFRLSQHFVRSHDFPEGVRAALIDKDNRPVWKPNSLSSITDDDVNNCFTLLEGLEEWQPYRRPK</sequence>
<dbReference type="Gene3D" id="3.90.226.10">
    <property type="entry name" value="2-enoyl-CoA Hydratase, Chain A, domain 1"/>
    <property type="match status" value="1"/>
</dbReference>
<comment type="similarity">
    <text evidence="4">Belongs to the enoyl-CoA hydratase/isomerase family.</text>
</comment>
<evidence type="ECO:0000256" key="5">
    <source>
        <dbReference type="ARBA" id="ARBA00011915"/>
    </source>
</evidence>
<evidence type="ECO:0000256" key="9">
    <source>
        <dbReference type="ARBA" id="ARBA00023128"/>
    </source>
</evidence>
<dbReference type="InterPro" id="IPR045004">
    <property type="entry name" value="ECH_dom"/>
</dbReference>
<reference evidence="13" key="1">
    <citation type="submission" date="2024-06" db="EMBL/GenBank/DDBJ databases">
        <authorList>
            <person name="Liu X."/>
            <person name="Lenzi L."/>
            <person name="Haldenby T S."/>
            <person name="Uol C."/>
        </authorList>
    </citation>
    <scope>NUCLEOTIDE SEQUENCE</scope>
</reference>
<feature type="domain" description="Enoyl-CoA hydratase/isomerase" evidence="12">
    <location>
        <begin position="31"/>
        <end position="380"/>
    </location>
</feature>
<comment type="function">
    <text evidence="10">Hydrolyzes 3-hydroxyisobutyryl-CoA (HIBYL-CoA), a saline catabolite. Has high activity toward isobutyryl-CoA. Could be an isobutyryl-CoA dehydrogenase that functions in valine catabolism. Also hydrolyzes 3-hydroxypropanoyl-CoA.</text>
</comment>
<evidence type="ECO:0000259" key="12">
    <source>
        <dbReference type="Pfam" id="PF16113"/>
    </source>
</evidence>
<dbReference type="PANTHER" id="PTHR43176">
    <property type="entry name" value="3-HYDROXYISOBUTYRYL-COA HYDROLASE-RELATED"/>
    <property type="match status" value="1"/>
</dbReference>
<dbReference type="InterPro" id="IPR029045">
    <property type="entry name" value="ClpP/crotonase-like_dom_sf"/>
</dbReference>
<keyword evidence="9" id="KW-0496">Mitochondrion</keyword>
<dbReference type="SUPFAM" id="SSF52096">
    <property type="entry name" value="ClpP/crotonase"/>
    <property type="match status" value="1"/>
</dbReference>
<comment type="pathway">
    <text evidence="3">Amino-acid degradation; L-valine degradation.</text>
</comment>
<name>A0AAV2T3K2_CALDB</name>
<evidence type="ECO:0000256" key="2">
    <source>
        <dbReference type="ARBA" id="ARBA00004173"/>
    </source>
</evidence>
<dbReference type="EMBL" id="CAXLJL010000068">
    <property type="protein sequence ID" value="CAL5130544.1"/>
    <property type="molecule type" value="Genomic_DNA"/>
</dbReference>
<evidence type="ECO:0000256" key="4">
    <source>
        <dbReference type="ARBA" id="ARBA00005254"/>
    </source>
</evidence>
<keyword evidence="7" id="KW-0101">Branched-chain amino acid catabolism</keyword>
<proteinExistence type="inferred from homology"/>
<keyword evidence="8" id="KW-0378">Hydrolase</keyword>
<dbReference type="NCBIfam" id="NF004127">
    <property type="entry name" value="PRK05617.1"/>
    <property type="match status" value="1"/>
</dbReference>
<evidence type="ECO:0000256" key="7">
    <source>
        <dbReference type="ARBA" id="ARBA00022456"/>
    </source>
</evidence>
<organism evidence="13 14">
    <name type="scientific">Calicophoron daubneyi</name>
    <name type="common">Rumen fluke</name>
    <name type="synonym">Paramphistomum daubneyi</name>
    <dbReference type="NCBI Taxonomy" id="300641"/>
    <lineage>
        <taxon>Eukaryota</taxon>
        <taxon>Metazoa</taxon>
        <taxon>Spiralia</taxon>
        <taxon>Lophotrochozoa</taxon>
        <taxon>Platyhelminthes</taxon>
        <taxon>Trematoda</taxon>
        <taxon>Digenea</taxon>
        <taxon>Plagiorchiida</taxon>
        <taxon>Pronocephalata</taxon>
        <taxon>Paramphistomoidea</taxon>
        <taxon>Paramphistomidae</taxon>
        <taxon>Calicophoron</taxon>
    </lineage>
</organism>
<dbReference type="EC" id="3.1.2.4" evidence="5"/>
<accession>A0AAV2T3K2</accession>
<dbReference type="GO" id="GO:0003860">
    <property type="term" value="F:3-hydroxyisobutyryl-CoA hydrolase activity"/>
    <property type="evidence" value="ECO:0007669"/>
    <property type="project" value="UniProtKB-EC"/>
</dbReference>
<dbReference type="InterPro" id="IPR032259">
    <property type="entry name" value="HIBYL-CoA-H"/>
</dbReference>
<evidence type="ECO:0000256" key="10">
    <source>
        <dbReference type="ARBA" id="ARBA00024871"/>
    </source>
</evidence>
<dbReference type="AlphaFoldDB" id="A0AAV2T3K2"/>
<dbReference type="GO" id="GO:0006574">
    <property type="term" value="P:L-valine catabolic process"/>
    <property type="evidence" value="ECO:0007669"/>
    <property type="project" value="TreeGrafter"/>
</dbReference>
<evidence type="ECO:0000256" key="3">
    <source>
        <dbReference type="ARBA" id="ARBA00005109"/>
    </source>
</evidence>
<gene>
    <name evidence="13" type="ORF">CDAUBV1_LOCUS2605</name>
</gene>
<dbReference type="Proteomes" id="UP001497525">
    <property type="component" value="Unassembled WGS sequence"/>
</dbReference>
<evidence type="ECO:0000313" key="14">
    <source>
        <dbReference type="Proteomes" id="UP001497525"/>
    </source>
</evidence>
<dbReference type="PANTHER" id="PTHR43176:SF3">
    <property type="entry name" value="3-HYDROXYISOBUTYRYL-COA HYDROLASE, MITOCHONDRIAL"/>
    <property type="match status" value="1"/>
</dbReference>
<evidence type="ECO:0000256" key="8">
    <source>
        <dbReference type="ARBA" id="ARBA00022801"/>
    </source>
</evidence>
<evidence type="ECO:0000313" key="13">
    <source>
        <dbReference type="EMBL" id="CAL5130544.1"/>
    </source>
</evidence>